<comment type="caution">
    <text evidence="3">The sequence shown here is derived from an EMBL/GenBank/DDBJ whole genome shotgun (WGS) entry which is preliminary data.</text>
</comment>
<dbReference type="PANTHER" id="PTHR13538">
    <property type="entry name" value="N-ACETYLTRANSFERASE 6"/>
    <property type="match status" value="1"/>
</dbReference>
<dbReference type="InterPro" id="IPR000182">
    <property type="entry name" value="GNAT_dom"/>
</dbReference>
<feature type="region of interest" description="Disordered" evidence="1">
    <location>
        <begin position="165"/>
        <end position="212"/>
    </location>
</feature>
<feature type="compositionally biased region" description="Pro residues" evidence="1">
    <location>
        <begin position="193"/>
        <end position="204"/>
    </location>
</feature>
<keyword evidence="4" id="KW-1185">Reference proteome</keyword>
<name>A0ABP1QWI8_9HEXA</name>
<dbReference type="InterPro" id="IPR016181">
    <property type="entry name" value="Acyl_CoA_acyltransferase"/>
</dbReference>
<proteinExistence type="predicted"/>
<dbReference type="CDD" id="cd04301">
    <property type="entry name" value="NAT_SF"/>
    <property type="match status" value="1"/>
</dbReference>
<reference evidence="3 4" key="1">
    <citation type="submission" date="2024-08" db="EMBL/GenBank/DDBJ databases">
        <authorList>
            <person name="Cucini C."/>
            <person name="Frati F."/>
        </authorList>
    </citation>
    <scope>NUCLEOTIDE SEQUENCE [LARGE SCALE GENOMIC DNA]</scope>
</reference>
<dbReference type="SUPFAM" id="SSF55729">
    <property type="entry name" value="Acyl-CoA N-acyltransferases (Nat)"/>
    <property type="match status" value="1"/>
</dbReference>
<dbReference type="Proteomes" id="UP001642540">
    <property type="component" value="Unassembled WGS sequence"/>
</dbReference>
<accession>A0ABP1QWI8</accession>
<evidence type="ECO:0000259" key="2">
    <source>
        <dbReference type="PROSITE" id="PS51186"/>
    </source>
</evidence>
<evidence type="ECO:0000256" key="1">
    <source>
        <dbReference type="SAM" id="MobiDB-lite"/>
    </source>
</evidence>
<dbReference type="InterPro" id="IPR039840">
    <property type="entry name" value="NAA80"/>
</dbReference>
<dbReference type="PANTHER" id="PTHR13538:SF4">
    <property type="entry name" value="N-ALPHA-ACETYLTRANSFERASE 80"/>
    <property type="match status" value="1"/>
</dbReference>
<dbReference type="Gene3D" id="3.40.630.30">
    <property type="match status" value="1"/>
</dbReference>
<feature type="compositionally biased region" description="Polar residues" evidence="1">
    <location>
        <begin position="165"/>
        <end position="180"/>
    </location>
</feature>
<dbReference type="Pfam" id="PF00583">
    <property type="entry name" value="Acetyltransf_1"/>
    <property type="match status" value="1"/>
</dbReference>
<dbReference type="EMBL" id="CAXLJM020000046">
    <property type="protein sequence ID" value="CAL8110864.1"/>
    <property type="molecule type" value="Genomic_DNA"/>
</dbReference>
<evidence type="ECO:0000313" key="3">
    <source>
        <dbReference type="EMBL" id="CAL8110864.1"/>
    </source>
</evidence>
<dbReference type="PROSITE" id="PS51186">
    <property type="entry name" value="GNAT"/>
    <property type="match status" value="1"/>
</dbReference>
<gene>
    <name evidence="3" type="ORF">ODALV1_LOCUS14500</name>
</gene>
<sequence>MQHNHNDFKVVCLQRYPEYYEQTVALLNNQWPRSRTARLRSLEQGSRDSLPTSLVLLQKDDNGKDTVVAHSKISPVPYQPKLCFIESVVVAPQLRGKGLGRLIMERTESYVKALGITTVYLTTFDQQGFYSRLGYELCDPIVVFGGSIRLIEKVDNFKVFSITHSPSSNQPLTNPASARKTTNDNDSKSQISVPPPPPPPPLPPLQNQSLLDNNNITNASKVTMRKLLHKM</sequence>
<feature type="domain" description="N-acetyltransferase" evidence="2">
    <location>
        <begin position="10"/>
        <end position="155"/>
    </location>
</feature>
<organism evidence="3 4">
    <name type="scientific">Orchesella dallaii</name>
    <dbReference type="NCBI Taxonomy" id="48710"/>
    <lineage>
        <taxon>Eukaryota</taxon>
        <taxon>Metazoa</taxon>
        <taxon>Ecdysozoa</taxon>
        <taxon>Arthropoda</taxon>
        <taxon>Hexapoda</taxon>
        <taxon>Collembola</taxon>
        <taxon>Entomobryomorpha</taxon>
        <taxon>Entomobryoidea</taxon>
        <taxon>Orchesellidae</taxon>
        <taxon>Orchesellinae</taxon>
        <taxon>Orchesella</taxon>
    </lineage>
</organism>
<evidence type="ECO:0000313" key="4">
    <source>
        <dbReference type="Proteomes" id="UP001642540"/>
    </source>
</evidence>
<protein>
    <recommendedName>
        <fullName evidence="2">N-acetyltransferase domain-containing protein</fullName>
    </recommendedName>
</protein>